<gene>
    <name evidence="1" type="ORF">AB162_050</name>
</gene>
<dbReference type="Proteomes" id="UP000056466">
    <property type="component" value="Chromosome"/>
</dbReference>
<sequence>MVNFKKNYITIKLIGNTLLLRVKIMGNSRILANNIMQQNKFKTHLCY</sequence>
<name>A0A0K2BKV6_9GAMM</name>
<reference evidence="1 2" key="1">
    <citation type="submission" date="2015-06" db="EMBL/GenBank/DDBJ databases">
        <title>Lineage-specific patterns of genome deterioration in obligate symbionts.</title>
        <authorList>
            <person name="Bennett G.M."/>
            <person name="McCutcheon J.P."/>
            <person name="McDonald B.R."/>
            <person name="Moran N.A."/>
        </authorList>
    </citation>
    <scope>NUCLEOTIDE SEQUENCE [LARGE SCALE GENOMIC DNA]</scope>
    <source>
        <strain evidence="1 2">B-GSS</strain>
    </source>
</reference>
<organism evidence="1 2">
    <name type="scientific">Candidatus Palibaumannia cicadellinicola</name>
    <dbReference type="NCBI Taxonomy" id="186490"/>
    <lineage>
        <taxon>Bacteria</taxon>
        <taxon>Pseudomonadati</taxon>
        <taxon>Pseudomonadota</taxon>
        <taxon>Gammaproteobacteria</taxon>
        <taxon>Candidatus Palibaumannia</taxon>
    </lineage>
</organism>
<keyword evidence="2" id="KW-1185">Reference proteome</keyword>
<protein>
    <submittedName>
        <fullName evidence="1">Uncharacterized protein</fullName>
    </submittedName>
</protein>
<evidence type="ECO:0000313" key="2">
    <source>
        <dbReference type="Proteomes" id="UP000056466"/>
    </source>
</evidence>
<accession>A0A0K2BKV6</accession>
<dbReference type="AlphaFoldDB" id="A0A0K2BKV6"/>
<evidence type="ECO:0000313" key="1">
    <source>
        <dbReference type="EMBL" id="AKZ65678.1"/>
    </source>
</evidence>
<proteinExistence type="predicted"/>
<dbReference type="KEGG" id="bcig:AB162_050"/>
<dbReference type="EMBL" id="CP011787">
    <property type="protein sequence ID" value="AKZ65678.1"/>
    <property type="molecule type" value="Genomic_DNA"/>
</dbReference>